<organism evidence="1">
    <name type="scientific">Sylvanvirus sp</name>
    <dbReference type="NCBI Taxonomy" id="2487774"/>
    <lineage>
        <taxon>Viruses</taxon>
    </lineage>
</organism>
<protein>
    <submittedName>
        <fullName evidence="1">Uncharacterized protein</fullName>
    </submittedName>
</protein>
<proteinExistence type="predicted"/>
<gene>
    <name evidence="1" type="ORF">Sylvanvirus18_5</name>
</gene>
<name>A0A3G5AIG6_9VIRU</name>
<accession>A0A3G5AIG6</accession>
<sequence length="152" mass="17609">MSLPNTITTGFSWNKPPTYDSINNGSYLKTFPHSFHSDTTKTNGDSLLHEINNMERKFVDYYRDRGCLTNVRNREEFWMNSAVQEAHQYVCRLNFRYVLQCPRAPCAFKFLHENVSSHLAVNIPSTLQSSFTVGPTNYHSNFNFPSLDRMQG</sequence>
<evidence type="ECO:0000313" key="1">
    <source>
        <dbReference type="EMBL" id="AYV87002.1"/>
    </source>
</evidence>
<dbReference type="EMBL" id="MK072524">
    <property type="protein sequence ID" value="AYV87002.1"/>
    <property type="molecule type" value="Genomic_DNA"/>
</dbReference>
<reference evidence="1" key="1">
    <citation type="submission" date="2018-10" db="EMBL/GenBank/DDBJ databases">
        <title>Hidden diversity of soil giant viruses.</title>
        <authorList>
            <person name="Schulz F."/>
            <person name="Alteio L."/>
            <person name="Goudeau D."/>
            <person name="Ryan E.M."/>
            <person name="Malmstrom R.R."/>
            <person name="Blanchard J."/>
            <person name="Woyke T."/>
        </authorList>
    </citation>
    <scope>NUCLEOTIDE SEQUENCE</scope>
    <source>
        <strain evidence="1">SYV1</strain>
    </source>
</reference>